<feature type="domain" description="Tip attachment protein J central straight fiber" evidence="4">
    <location>
        <begin position="2280"/>
        <end position="2380"/>
    </location>
</feature>
<dbReference type="PANTHER" id="PTHR36251:SF2">
    <property type="entry name" value="GIFSY-2 PROPHAGE HOST SPECIFICITY PROTEIN J, PHAGE LAMBDA"/>
    <property type="match status" value="1"/>
</dbReference>
<feature type="domain" description="Tip attachment protein J" evidence="5">
    <location>
        <begin position="362"/>
        <end position="526"/>
    </location>
</feature>
<dbReference type="SUPFAM" id="SSF49785">
    <property type="entry name" value="Galactose-binding domain-like"/>
    <property type="match status" value="2"/>
</dbReference>
<dbReference type="InterPro" id="IPR008979">
    <property type="entry name" value="Galactose-bd-like_sf"/>
</dbReference>
<dbReference type="InterPro" id="IPR036116">
    <property type="entry name" value="FN3_sf"/>
</dbReference>
<reference evidence="7 8" key="1">
    <citation type="submission" date="2020-11" db="EMBL/GenBank/DDBJ databases">
        <title>Pseudomonas fulva producing VIM-24.</title>
        <authorList>
            <person name="Liu S."/>
        </authorList>
    </citation>
    <scope>NUCLEOTIDE SEQUENCE [LARGE SCALE GENOMIC DNA]</scope>
    <source>
        <strain evidence="7 8">ZDHY414</strain>
    </source>
</reference>
<feature type="compositionally biased region" description="Low complexity" evidence="2">
    <location>
        <begin position="1932"/>
        <end position="1943"/>
    </location>
</feature>
<keyword evidence="1" id="KW-0378">Hydrolase</keyword>
<feature type="domain" description="CBM-cenC" evidence="3">
    <location>
        <begin position="1738"/>
        <end position="1873"/>
    </location>
</feature>
<dbReference type="InterPro" id="IPR032876">
    <property type="entry name" value="J_dom"/>
</dbReference>
<gene>
    <name evidence="7" type="ORF">IZU98_03540</name>
</gene>
<feature type="region of interest" description="Disordered" evidence="2">
    <location>
        <begin position="1932"/>
        <end position="1963"/>
    </location>
</feature>
<accession>A0A7S9LIV4</accession>
<dbReference type="Proteomes" id="UP000594430">
    <property type="component" value="Chromosome"/>
</dbReference>
<dbReference type="Gene3D" id="1.20.5.340">
    <property type="match status" value="1"/>
</dbReference>
<evidence type="ECO:0000259" key="6">
    <source>
        <dbReference type="Pfam" id="PF24801"/>
    </source>
</evidence>
<feature type="domain" description="Tip attachment protein J HDII-ins2" evidence="6">
    <location>
        <begin position="107"/>
        <end position="230"/>
    </location>
</feature>
<organism evidence="7 8">
    <name type="scientific">Pseudomonas fulva</name>
    <dbReference type="NCBI Taxonomy" id="47880"/>
    <lineage>
        <taxon>Bacteria</taxon>
        <taxon>Pseudomonadati</taxon>
        <taxon>Pseudomonadota</taxon>
        <taxon>Gammaproteobacteria</taxon>
        <taxon>Pseudomonadales</taxon>
        <taxon>Pseudomonadaceae</taxon>
        <taxon>Pseudomonas</taxon>
    </lineage>
</organism>
<dbReference type="InterPro" id="IPR015406">
    <property type="entry name" value="GpJ_CSF"/>
</dbReference>
<dbReference type="GO" id="GO:0016798">
    <property type="term" value="F:hydrolase activity, acting on glycosyl bonds"/>
    <property type="evidence" value="ECO:0007669"/>
    <property type="project" value="InterPro"/>
</dbReference>
<dbReference type="EMBL" id="CP064946">
    <property type="protein sequence ID" value="QPH49816.1"/>
    <property type="molecule type" value="Genomic_DNA"/>
</dbReference>
<evidence type="ECO:0000259" key="3">
    <source>
        <dbReference type="Pfam" id="PF02018"/>
    </source>
</evidence>
<evidence type="ECO:0000256" key="2">
    <source>
        <dbReference type="SAM" id="MobiDB-lite"/>
    </source>
</evidence>
<dbReference type="Pfam" id="PF13550">
    <property type="entry name" value="Phage-tail_3"/>
    <property type="match status" value="1"/>
</dbReference>
<sequence length="2524" mass="267442">MVQVSKRAPQQSRAARKRQIVGSKGGEKKQKQPSIASNSVPSIAVARLLYLWSWGPIVGPVNGLRSVKLDGTQVMADDGTMNYPGVKWQFRSGELNQERMTGITESSNEIAIGQLLLTTAPYVHTISNPMLDAVRLRFSWPQLQRQDQSGNIDGVRIEYAIDVSTDNGPFQQVLASEVNRKNVTKYERSHRIELPAGSRWTVRARRITPEANSSLTQDGMYVEALSEVVDSDQEYPLTAVSCVEYDAEQFGGDIAKIAVLMRGRIVRVPANYNAETRTYATSGTGTTNGVWDGTFKEAYTNNPAWVFYDLVLHPYYGLGDRIDPSMINRWSLYRIGQYCDQLVPDGMGGQEPRFTCNLYLQKQAEAWAVIQDLAAIFHGLAFWDGSQITVNADLPQDPVYNYTLSQILDDGAVKYTGSKLRERHSQAMVSFDDPARGYDTDKEPVFDEDAIAEYGVREISVEAVGCTSRGQAQRAGQWALMTEQLQLRGATFRVGLDGYIPKPGKVITLSDPMLAGRANGGRITAVNGRIVTVDRDLEVPTGARLLVNLPSGKAEARVIRSVAGRQITVVAEFSEAPQPECAWVLDFDDLKVMQFYVRNITRPEWHQFQLECIQYEPGKFDAIDFGTIIDDRPISVLPPGVQDAPARVLIGSHSAVDQGIAVTTMTISWDAAPGAVAYDVEWRWGSRDWVRMPRTGQLTADVRGVYAGQYLARVRAVSAMDVASIPTTSALTEVAGKTTPPPAVTFLRVESLIFGIKVTIGYPAGASDTQRAELWYGPGSDLAAATKLTDLAYPQADHTLQGLRAGQTFYFWARLVDRSGNIGPWFPVDAPGVKGQASADAGPILEQIAKQIGESELGKELTSKIEKIALIDGNGPGSVNERVGVAKTELAKQISDVNNALGTVKGNLEQQITAVSADVSAAKTELQQQIANVSALAGSLPYRKDKAYSVGQSALGSDGKLYQALKAVPLNTPPPNATYWTDVGQAVVTANGMAARVSKVETDVSTLDGKVTAQASQISGLQSSLTTTNGNVSAAQQAAQDAATLAGGKGKVIVQSAAPAVADRLAQNLWIDTTGNANTPKRWTGSAWVAVTDKVATDAAAAAAGALALAQTKADASVVSSLTTRVSDAEGKLTSQATRMDGMQTSIDGKASSQALQQVTSRVTATEDKDKAQDQLISSQSQALTSLTDSVSKKADASTVQALSNEVKTQGQNQTAQGLALTRIDTKLLTSQDNSPTKVYQSVFSDMAQDQWVSTNSGAGSSASFGTPTGITRGAALILDGGAGNRTWWGASTRKIRFDPTRLYKLTIRVQQVAMGTGSPGTYAGLDCYAEDGKTRVSTMGTGSVGSSHYVLLSNRKLGQGEWATAEVYVKGHTTGSEGGAAGAGTLADPKRLKEGAAWFSPMIIAGYSDVGGQVVVDYFDIEDATEQAQIDAGATATSAIGARVERTEQGLSSQSGAITVLINTLNATNQEVAKKAESSAVQSLNNVVSQQGAAITANGQALTGINASLNNLGASGVNLVPAEYCAFTKDLPPMYSNGGVNVTTVADPQALKGYALRADSRAVDSHTFGLNTGFNAPGCNMDFKPGKYLVSFYARTETAGHMVGAYARVLLADGTSFKTSNAPTFALTTSWARYSGVIDLTDPAYSGTQMQLAIQGNRSGVANRVSYFDRFMFEAVVNEQKAPSTFSMGTSFDQAQANALANTALTGRVERAESGMTSVSGQLTELNNSIGDVGAENLVFNPSFERVDPGTPGMADGWWYDGTGSTTRVPSLVPSSLASGMAQRLDVTGLTPSTWARCYVKSQFRFKPVPGKTYTASVYMRGSPGLRILPQAYGTNEAGAGTESWAGARTDATDGWVRLTVTFTPGAATTKIYAAVVVYGGGSTSSGFIEADRYQIEEGIRATGWRDNGQVNSFESSALSSAVTGLSSTVSQQGSNLSSVSSRTTNLENAVNSTSSGLPSKASTSALQSLTGRVTAAEGGLTAANSSITRIGSQVEAIGGSGSNLMPAEYSTFTDSLPVFRSQSGLVFSAVADASAYSGRLLKVESNSGSGWTWLASSPTDYNLRLVTGRQYIVSFWAKGSAVHNVAVRMRFQNTAGGESEVVFANVSVGLELARYSGVFTAPAALAGPACVVLFTQSAGNSGSTWFDGFMVEEKVGESTAPSAFTPGTSTRQAAGQALAVSALDTKVTQQGAKIESEAKRTDGLYTSVGNANSAIQDETTARATADSALSTRINTAQAKANEAAAAVQSEVQARADADGALSKRVDTAQATAGNANAAVQQVATAQSDMKGMLNAQYTMRVQINNQMGVHHWGGFGIGINEQNGVVQSAFVVYSDQFVLLNANGGGLSSPFSVVGGQTFISDAYIRNASIGTAKIANGAIANAQIQDAAITNSKIGNLQVDTLKIGNEAVTIPRYAGYAPRFNCNGSWQTPLTITFYMPQPGMVYINYCSTFLSNGTQFYQYRLVLDGNMIAESVANWSDSSITLASGQYVGAGQHTVDFSILGAVGVVLSYQNLMVQGIMR</sequence>
<dbReference type="InterPro" id="IPR003305">
    <property type="entry name" value="CenC_carb-bd"/>
</dbReference>
<evidence type="ECO:0000256" key="1">
    <source>
        <dbReference type="ARBA" id="ARBA00022801"/>
    </source>
</evidence>
<protein>
    <submittedName>
        <fullName evidence="7">DUF1983 domain-containing protein</fullName>
    </submittedName>
</protein>
<evidence type="ECO:0000259" key="5">
    <source>
        <dbReference type="Pfam" id="PF13550"/>
    </source>
</evidence>
<dbReference type="Pfam" id="PF24801">
    <property type="entry name" value="FNIII-A_GpJ"/>
    <property type="match status" value="1"/>
</dbReference>
<feature type="compositionally biased region" description="Polar residues" evidence="2">
    <location>
        <begin position="1148"/>
        <end position="1164"/>
    </location>
</feature>
<feature type="region of interest" description="Disordered" evidence="2">
    <location>
        <begin position="1"/>
        <end position="36"/>
    </location>
</feature>
<dbReference type="Pfam" id="PF09327">
    <property type="entry name" value="Phage_Tail_Tip"/>
    <property type="match status" value="1"/>
</dbReference>
<dbReference type="Pfam" id="PF02018">
    <property type="entry name" value="CBM_4_9"/>
    <property type="match status" value="1"/>
</dbReference>
<name>A0A7S9LIV4_9PSED</name>
<feature type="region of interest" description="Disordered" evidence="2">
    <location>
        <begin position="1148"/>
        <end position="1177"/>
    </location>
</feature>
<evidence type="ECO:0000259" key="4">
    <source>
        <dbReference type="Pfam" id="PF09327"/>
    </source>
</evidence>
<dbReference type="PANTHER" id="PTHR36251">
    <property type="entry name" value="FELS-1 PROPHAGE HOST SPECIFICITY PROTEIN-RELATED"/>
    <property type="match status" value="1"/>
</dbReference>
<proteinExistence type="predicted"/>
<dbReference type="Gene3D" id="2.60.120.260">
    <property type="entry name" value="Galactose-binding domain-like"/>
    <property type="match status" value="3"/>
</dbReference>
<dbReference type="InterPro" id="IPR053171">
    <property type="entry name" value="Viral_Tip_Attach_Protein"/>
</dbReference>
<dbReference type="InterPro" id="IPR055385">
    <property type="entry name" value="GpJ_HDII-ins2"/>
</dbReference>
<feature type="compositionally biased region" description="Polar residues" evidence="2">
    <location>
        <begin position="1944"/>
        <end position="1963"/>
    </location>
</feature>
<evidence type="ECO:0000313" key="7">
    <source>
        <dbReference type="EMBL" id="QPH49816.1"/>
    </source>
</evidence>
<evidence type="ECO:0000313" key="8">
    <source>
        <dbReference type="Proteomes" id="UP000594430"/>
    </source>
</evidence>
<dbReference type="SUPFAM" id="SSF49265">
    <property type="entry name" value="Fibronectin type III"/>
    <property type="match status" value="1"/>
</dbReference>